<dbReference type="EMBL" id="JAULSY010000079">
    <property type="protein sequence ID" value="KAK0666963.1"/>
    <property type="molecule type" value="Genomic_DNA"/>
</dbReference>
<dbReference type="InterPro" id="IPR002575">
    <property type="entry name" value="Aminoglycoside_PTrfase"/>
</dbReference>
<sequence>MPLQSTNNPLRSWPFRTHRDDLYGPWIGNDAVRRFQEACCIDLKDDWPVAFTHGDLVPCNTLVTKGENPKVAAIIDWAQGGWFPSYWEWCKAKWVYMPETDMVRAQQELWKERYLPLVMDALSETEVYHPWFYFTLSNV</sequence>
<keyword evidence="3" id="KW-1185">Reference proteome</keyword>
<evidence type="ECO:0000259" key="1">
    <source>
        <dbReference type="Pfam" id="PF01636"/>
    </source>
</evidence>
<dbReference type="SUPFAM" id="SSF56112">
    <property type="entry name" value="Protein kinase-like (PK-like)"/>
    <property type="match status" value="1"/>
</dbReference>
<dbReference type="AlphaFoldDB" id="A0AA39Z9Z4"/>
<protein>
    <submittedName>
        <fullName evidence="2">Phosphotransferase enzyme family</fullName>
    </submittedName>
</protein>
<comment type="caution">
    <text evidence="2">The sequence shown here is derived from an EMBL/GenBank/DDBJ whole genome shotgun (WGS) entry which is preliminary data.</text>
</comment>
<proteinExistence type="predicted"/>
<organism evidence="2 3">
    <name type="scientific">Cercophora samala</name>
    <dbReference type="NCBI Taxonomy" id="330535"/>
    <lineage>
        <taxon>Eukaryota</taxon>
        <taxon>Fungi</taxon>
        <taxon>Dikarya</taxon>
        <taxon>Ascomycota</taxon>
        <taxon>Pezizomycotina</taxon>
        <taxon>Sordariomycetes</taxon>
        <taxon>Sordariomycetidae</taxon>
        <taxon>Sordariales</taxon>
        <taxon>Lasiosphaeriaceae</taxon>
        <taxon>Cercophora</taxon>
    </lineage>
</organism>
<gene>
    <name evidence="2" type="ORF">QBC41DRAFT_229436</name>
</gene>
<name>A0AA39Z9Z4_9PEZI</name>
<dbReference type="InterPro" id="IPR011009">
    <property type="entry name" value="Kinase-like_dom_sf"/>
</dbReference>
<dbReference type="Proteomes" id="UP001174997">
    <property type="component" value="Unassembled WGS sequence"/>
</dbReference>
<evidence type="ECO:0000313" key="2">
    <source>
        <dbReference type="EMBL" id="KAK0666963.1"/>
    </source>
</evidence>
<evidence type="ECO:0000313" key="3">
    <source>
        <dbReference type="Proteomes" id="UP001174997"/>
    </source>
</evidence>
<feature type="domain" description="Aminoglycoside phosphotransferase" evidence="1">
    <location>
        <begin position="43"/>
        <end position="93"/>
    </location>
</feature>
<dbReference type="Gene3D" id="3.90.1200.10">
    <property type="match status" value="1"/>
</dbReference>
<accession>A0AA39Z9Z4</accession>
<dbReference type="Pfam" id="PF01636">
    <property type="entry name" value="APH"/>
    <property type="match status" value="1"/>
</dbReference>
<reference evidence="2" key="1">
    <citation type="submission" date="2023-06" db="EMBL/GenBank/DDBJ databases">
        <title>Genome-scale phylogeny and comparative genomics of the fungal order Sordariales.</title>
        <authorList>
            <consortium name="Lawrence Berkeley National Laboratory"/>
            <person name="Hensen N."/>
            <person name="Bonometti L."/>
            <person name="Westerberg I."/>
            <person name="Brannstrom I.O."/>
            <person name="Guillou S."/>
            <person name="Cros-Aarteil S."/>
            <person name="Calhoun S."/>
            <person name="Haridas S."/>
            <person name="Kuo A."/>
            <person name="Mondo S."/>
            <person name="Pangilinan J."/>
            <person name="Riley R."/>
            <person name="Labutti K."/>
            <person name="Andreopoulos B."/>
            <person name="Lipzen A."/>
            <person name="Chen C."/>
            <person name="Yanf M."/>
            <person name="Daum C."/>
            <person name="Ng V."/>
            <person name="Clum A."/>
            <person name="Steindorff A."/>
            <person name="Ohm R."/>
            <person name="Martin F."/>
            <person name="Silar P."/>
            <person name="Natvig D."/>
            <person name="Lalanne C."/>
            <person name="Gautier V."/>
            <person name="Ament-Velasquez S.L."/>
            <person name="Kruys A."/>
            <person name="Hutchinson M.I."/>
            <person name="Powell A.J."/>
            <person name="Barry K."/>
            <person name="Miller A.N."/>
            <person name="Grigoriev I.V."/>
            <person name="Debuchy R."/>
            <person name="Gladieux P."/>
            <person name="Thoren M.H."/>
            <person name="Johannesson H."/>
        </authorList>
    </citation>
    <scope>NUCLEOTIDE SEQUENCE</scope>
    <source>
        <strain evidence="2">CBS 307.81</strain>
    </source>
</reference>